<accession>A0A1I1HWE7</accession>
<dbReference type="Gene3D" id="3.40.50.150">
    <property type="entry name" value="Vaccinia Virus protein VP39"/>
    <property type="match status" value="1"/>
</dbReference>
<keyword evidence="2" id="KW-1185">Reference proteome</keyword>
<dbReference type="RefSeq" id="WP_091122341.1">
    <property type="nucleotide sequence ID" value="NZ_FOLB01000005.1"/>
</dbReference>
<organism evidence="1 2">
    <name type="scientific">Nocardioides terrae</name>
    <dbReference type="NCBI Taxonomy" id="574651"/>
    <lineage>
        <taxon>Bacteria</taxon>
        <taxon>Bacillati</taxon>
        <taxon>Actinomycetota</taxon>
        <taxon>Actinomycetes</taxon>
        <taxon>Propionibacteriales</taxon>
        <taxon>Nocardioidaceae</taxon>
        <taxon>Nocardioides</taxon>
    </lineage>
</organism>
<dbReference type="InterPro" id="IPR052613">
    <property type="entry name" value="LicD_transferase"/>
</dbReference>
<dbReference type="Proteomes" id="UP000198832">
    <property type="component" value="Unassembled WGS sequence"/>
</dbReference>
<proteinExistence type="predicted"/>
<name>A0A1I1HWE7_9ACTN</name>
<protein>
    <recommendedName>
        <fullName evidence="3">Methyltransferase domain-containing protein</fullName>
    </recommendedName>
</protein>
<dbReference type="PANTHER" id="PTHR13627:SF31">
    <property type="entry name" value="RIBITOL 5-PHOSPHATE TRANSFERASE FKRP"/>
    <property type="match status" value="1"/>
</dbReference>
<evidence type="ECO:0008006" key="3">
    <source>
        <dbReference type="Google" id="ProtNLM"/>
    </source>
</evidence>
<dbReference type="InterPro" id="IPR029063">
    <property type="entry name" value="SAM-dependent_MTases_sf"/>
</dbReference>
<dbReference type="CDD" id="cd02440">
    <property type="entry name" value="AdoMet_MTases"/>
    <property type="match status" value="1"/>
</dbReference>
<gene>
    <name evidence="1" type="ORF">SAMN04487968_10534</name>
</gene>
<dbReference type="STRING" id="574651.SAMN04487968_10534"/>
<dbReference type="AlphaFoldDB" id="A0A1I1HWE7"/>
<dbReference type="EMBL" id="FOLB01000005">
    <property type="protein sequence ID" value="SFC28095.1"/>
    <property type="molecule type" value="Genomic_DNA"/>
</dbReference>
<sequence>MPEISAEGLRLEGAPSVPLLVHFDDQYVWSFTPGRDGTLSGDSFEIAWPRVMRPFLSGTTRVRVATYDGGVVLHDAEVTFGSGAGRVAFVDESGAPYSIDKVGHLTRAFEETSDDVKQELLDATHTVLRELRERCGLDAYLCYGALLGAVRQGTMLGHDSDVDLCYYTKASAPADIIAESYRIQRALRGLDWRVLRMSAGDIKVLWPLSDGQTAHIDIFSAFTINGTFYQFGNRNGSFDADAHLLPLGTITLEGEEFAAPKHPEEMLAFIYGPNWRVPDPGFRYQDSPVGTKRLDAWFRGTRTEVPGWAKAYQEPTVSRIPSGPSSFAGWVEPQLGAGDKVVDLGAGTGRDAFWLAGQGHPVLATDFSLPAMSLMRRKRDAMGESRVRLEMLVLNELRRVMSFVGPLSRDPHHLYGRGLIGSLDRAARENLFRLASVVLRGGQSLFLEFSALVPGTDLPLPEPRPLTRRFDPEWLRQEIESFGGVVEFLEIAPGTDMFDQPDPAVARLRAVWPHP</sequence>
<dbReference type="SUPFAM" id="SSF53335">
    <property type="entry name" value="S-adenosyl-L-methionine-dependent methyltransferases"/>
    <property type="match status" value="1"/>
</dbReference>
<dbReference type="PANTHER" id="PTHR13627">
    <property type="entry name" value="FUKUTIN RELATED PROTEIN"/>
    <property type="match status" value="1"/>
</dbReference>
<evidence type="ECO:0000313" key="1">
    <source>
        <dbReference type="EMBL" id="SFC28095.1"/>
    </source>
</evidence>
<dbReference type="OrthoDB" id="3780655at2"/>
<evidence type="ECO:0000313" key="2">
    <source>
        <dbReference type="Proteomes" id="UP000198832"/>
    </source>
</evidence>
<reference evidence="1 2" key="1">
    <citation type="submission" date="2016-10" db="EMBL/GenBank/DDBJ databases">
        <authorList>
            <person name="de Groot N.N."/>
        </authorList>
    </citation>
    <scope>NUCLEOTIDE SEQUENCE [LARGE SCALE GENOMIC DNA]</scope>
    <source>
        <strain evidence="1 2">CGMCC 1.7056</strain>
    </source>
</reference>